<sequence length="174" mass="17851">MPTQRLRTLFLATAIGVLAGCGGSDDDGGAATAPTPSPAPPAATAIERYTGNWTVCNFDGPTASEFETLQVTRTSDTTASFTVDSKTYATSNCTGTVVRSDASSGTISIVGTKAIGTETVDKVNVAAGGSTEKQVFVVRGDGRFFTGIPTDETGSNPDAEGYPSALDNQPFVRP</sequence>
<accession>A0A562ZNY9</accession>
<name>A0A562ZNY9_9BURK</name>
<evidence type="ECO:0000256" key="2">
    <source>
        <dbReference type="SAM" id="SignalP"/>
    </source>
</evidence>
<dbReference type="Proteomes" id="UP000318199">
    <property type="component" value="Unassembled WGS sequence"/>
</dbReference>
<gene>
    <name evidence="3" type="ORF">FN976_14805</name>
</gene>
<feature type="signal peptide" evidence="2">
    <location>
        <begin position="1"/>
        <end position="19"/>
    </location>
</feature>
<comment type="caution">
    <text evidence="3">The sequence shown here is derived from an EMBL/GenBank/DDBJ whole genome shotgun (WGS) entry which is preliminary data.</text>
</comment>
<organism evidence="3 4">
    <name type="scientific">Caenimonas sedimenti</name>
    <dbReference type="NCBI Taxonomy" id="2596921"/>
    <lineage>
        <taxon>Bacteria</taxon>
        <taxon>Pseudomonadati</taxon>
        <taxon>Pseudomonadota</taxon>
        <taxon>Betaproteobacteria</taxon>
        <taxon>Burkholderiales</taxon>
        <taxon>Comamonadaceae</taxon>
        <taxon>Caenimonas</taxon>
    </lineage>
</organism>
<keyword evidence="4" id="KW-1185">Reference proteome</keyword>
<dbReference type="AlphaFoldDB" id="A0A562ZNY9"/>
<evidence type="ECO:0000256" key="1">
    <source>
        <dbReference type="SAM" id="MobiDB-lite"/>
    </source>
</evidence>
<dbReference type="EMBL" id="VOBQ01000012">
    <property type="protein sequence ID" value="TWO70263.1"/>
    <property type="molecule type" value="Genomic_DNA"/>
</dbReference>
<evidence type="ECO:0000313" key="4">
    <source>
        <dbReference type="Proteomes" id="UP000318199"/>
    </source>
</evidence>
<dbReference type="PROSITE" id="PS51257">
    <property type="entry name" value="PROKAR_LIPOPROTEIN"/>
    <property type="match status" value="1"/>
</dbReference>
<reference evidence="3 4" key="1">
    <citation type="submission" date="2019-07" db="EMBL/GenBank/DDBJ databases">
        <title>Caenimonas sedimenti sp. nov., isolated from activated sludge.</title>
        <authorList>
            <person name="Xu J."/>
        </authorList>
    </citation>
    <scope>NUCLEOTIDE SEQUENCE [LARGE SCALE GENOMIC DNA]</scope>
    <source>
        <strain evidence="3 4">HX-9-20</strain>
    </source>
</reference>
<evidence type="ECO:0008006" key="5">
    <source>
        <dbReference type="Google" id="ProtNLM"/>
    </source>
</evidence>
<proteinExistence type="predicted"/>
<evidence type="ECO:0000313" key="3">
    <source>
        <dbReference type="EMBL" id="TWO70263.1"/>
    </source>
</evidence>
<keyword evidence="2" id="KW-0732">Signal</keyword>
<feature type="region of interest" description="Disordered" evidence="1">
    <location>
        <begin position="147"/>
        <end position="174"/>
    </location>
</feature>
<dbReference type="RefSeq" id="WP_145893819.1">
    <property type="nucleotide sequence ID" value="NZ_VOBQ01000012.1"/>
</dbReference>
<feature type="chain" id="PRO_5022131580" description="Lipocalin family protein" evidence="2">
    <location>
        <begin position="20"/>
        <end position="174"/>
    </location>
</feature>
<protein>
    <recommendedName>
        <fullName evidence="5">Lipocalin family protein</fullName>
    </recommendedName>
</protein>